<dbReference type="RefSeq" id="WP_123132115.1">
    <property type="nucleotide sequence ID" value="NZ_RJJE01000003.1"/>
</dbReference>
<keyword evidence="5 6" id="KW-0482">Metalloprotease</keyword>
<keyword evidence="2 6" id="KW-0479">Metal-binding</keyword>
<keyword evidence="9" id="KW-1185">Reference proteome</keyword>
<dbReference type="Pfam" id="PF01432">
    <property type="entry name" value="Peptidase_M3"/>
    <property type="match status" value="1"/>
</dbReference>
<dbReference type="SUPFAM" id="SSF55486">
    <property type="entry name" value="Metalloproteases ('zincins'), catalytic domain"/>
    <property type="match status" value="1"/>
</dbReference>
<dbReference type="GO" id="GO:0006518">
    <property type="term" value="P:peptide metabolic process"/>
    <property type="evidence" value="ECO:0007669"/>
    <property type="project" value="TreeGrafter"/>
</dbReference>
<sequence>MENTPKTLALPKRKTRQYLPEDFEVTDWASLEPIFEELKNREITSLPDLEKWIADRSELESVLSENMAWRYIKMTCDTRDEALTQAFQFFVTEIEPKASPYDDAFNRKLVESPFIDGLDEQQYRIYLRGVRRAIELFREENIPLQTEISTKQQQYGAIAGAMTVTLDGEEMTLQRAADRLKQTGRAVREGAYLAIQGRRLEDKDKLDELYTELVQLRHRVAQNAGFDNFRDYMFAALGRFDYGPQDTFSFHQAIKEKVVPVTRQIDRSHKEMLGLDTLKPWDMDVDPSLLPPLEPFKTGEELLSKTIDIFYRLDSFLGDCLVTMREMGHLDLESRKGKAPGGYNYPLDEIGVPFIFMNATSSLRDVVTLLHEGGHAVHSFLTRDLPLNAAKHPPSEVAELASMSMELLTLDHWNVFFPNGEDLVRAKRQHLEGVLETFPWVATIDKFQHWVYEHPNHTVEERHQNWVRIYEEFNLQEVDWSGLEHLKPYIWQKQLHLYEVPFYYIEYAMAQLGAIAVWKRFKTEPEAALEGYKQALSLGYTATIGEIYAAAGIRFDFSSDYIQSLVDFVKDELAQLDQK</sequence>
<dbReference type="InterPro" id="IPR045090">
    <property type="entry name" value="Pept_M3A_M3B"/>
</dbReference>
<evidence type="ECO:0000313" key="9">
    <source>
        <dbReference type="Proteomes" id="UP000271010"/>
    </source>
</evidence>
<dbReference type="InterPro" id="IPR011976">
    <property type="entry name" value="Pept_M3B_oligopep-rel"/>
</dbReference>
<dbReference type="PANTHER" id="PTHR11804:SF48">
    <property type="entry name" value="PUTATIVE-RELATED"/>
    <property type="match status" value="1"/>
</dbReference>
<dbReference type="GO" id="GO:0004222">
    <property type="term" value="F:metalloendopeptidase activity"/>
    <property type="evidence" value="ECO:0007669"/>
    <property type="project" value="InterPro"/>
</dbReference>
<dbReference type="NCBIfam" id="TIGR02289">
    <property type="entry name" value="M3_not_pepF"/>
    <property type="match status" value="1"/>
</dbReference>
<protein>
    <submittedName>
        <fullName evidence="8">M3 family oligoendopeptidase</fullName>
    </submittedName>
</protein>
<dbReference type="Proteomes" id="UP000271010">
    <property type="component" value="Unassembled WGS sequence"/>
</dbReference>
<dbReference type="GO" id="GO:0006508">
    <property type="term" value="P:proteolysis"/>
    <property type="evidence" value="ECO:0007669"/>
    <property type="project" value="UniProtKB-KW"/>
</dbReference>
<comment type="cofactor">
    <cofactor evidence="6">
        <name>Zn(2+)</name>
        <dbReference type="ChEBI" id="CHEBI:29105"/>
    </cofactor>
    <text evidence="6">Binds 1 zinc ion.</text>
</comment>
<reference evidence="8 9" key="1">
    <citation type="submission" date="2018-11" db="EMBL/GenBank/DDBJ databases">
        <title>Rufibacter latericius sp. nov., isolated from water in Baiyang Lake.</title>
        <authorList>
            <person name="Yang Y."/>
        </authorList>
    </citation>
    <scope>NUCLEOTIDE SEQUENCE [LARGE SCALE GENOMIC DNA]</scope>
    <source>
        <strain evidence="8 9">MCC P1</strain>
    </source>
</reference>
<comment type="similarity">
    <text evidence="6">Belongs to the peptidase M3 family.</text>
</comment>
<gene>
    <name evidence="8" type="ORF">EFA69_05605</name>
</gene>
<dbReference type="InterPro" id="IPR001567">
    <property type="entry name" value="Pept_M3A_M3B_dom"/>
</dbReference>
<proteinExistence type="inferred from homology"/>
<evidence type="ECO:0000256" key="3">
    <source>
        <dbReference type="ARBA" id="ARBA00022801"/>
    </source>
</evidence>
<keyword evidence="3 6" id="KW-0378">Hydrolase</keyword>
<dbReference type="OrthoDB" id="9762795at2"/>
<organism evidence="8 9">
    <name type="scientific">Rufibacter immobilis</name>
    <dbReference type="NCBI Taxonomy" id="1348778"/>
    <lineage>
        <taxon>Bacteria</taxon>
        <taxon>Pseudomonadati</taxon>
        <taxon>Bacteroidota</taxon>
        <taxon>Cytophagia</taxon>
        <taxon>Cytophagales</taxon>
        <taxon>Hymenobacteraceae</taxon>
        <taxon>Rufibacter</taxon>
    </lineage>
</organism>
<dbReference type="AlphaFoldDB" id="A0A3M9N4P6"/>
<dbReference type="PANTHER" id="PTHR11804">
    <property type="entry name" value="PROTEASE M3 THIMET OLIGOPEPTIDASE-RELATED"/>
    <property type="match status" value="1"/>
</dbReference>
<evidence type="ECO:0000259" key="7">
    <source>
        <dbReference type="Pfam" id="PF01432"/>
    </source>
</evidence>
<name>A0A3M9N4P6_9BACT</name>
<comment type="caution">
    <text evidence="8">The sequence shown here is derived from an EMBL/GenBank/DDBJ whole genome shotgun (WGS) entry which is preliminary data.</text>
</comment>
<dbReference type="EMBL" id="RJJE01000003">
    <property type="protein sequence ID" value="RNI31978.1"/>
    <property type="molecule type" value="Genomic_DNA"/>
</dbReference>
<feature type="domain" description="Peptidase M3A/M3B catalytic" evidence="7">
    <location>
        <begin position="183"/>
        <end position="565"/>
    </location>
</feature>
<keyword evidence="4 6" id="KW-0862">Zinc</keyword>
<evidence type="ECO:0000313" key="8">
    <source>
        <dbReference type="EMBL" id="RNI31978.1"/>
    </source>
</evidence>
<keyword evidence="1 6" id="KW-0645">Protease</keyword>
<evidence type="ECO:0000256" key="1">
    <source>
        <dbReference type="ARBA" id="ARBA00022670"/>
    </source>
</evidence>
<accession>A0A3M9N4P6</accession>
<evidence type="ECO:0000256" key="2">
    <source>
        <dbReference type="ARBA" id="ARBA00022723"/>
    </source>
</evidence>
<dbReference type="GO" id="GO:0046872">
    <property type="term" value="F:metal ion binding"/>
    <property type="evidence" value="ECO:0007669"/>
    <property type="project" value="UniProtKB-UniRule"/>
</dbReference>
<evidence type="ECO:0000256" key="5">
    <source>
        <dbReference type="ARBA" id="ARBA00023049"/>
    </source>
</evidence>
<evidence type="ECO:0000256" key="4">
    <source>
        <dbReference type="ARBA" id="ARBA00022833"/>
    </source>
</evidence>
<dbReference type="CDD" id="cd09606">
    <property type="entry name" value="M3B_PepF"/>
    <property type="match status" value="1"/>
</dbReference>
<evidence type="ECO:0000256" key="6">
    <source>
        <dbReference type="RuleBase" id="RU003435"/>
    </source>
</evidence>
<dbReference type="Gene3D" id="1.10.1370.30">
    <property type="match status" value="1"/>
</dbReference>